<dbReference type="Pfam" id="PF13041">
    <property type="entry name" value="PPR_2"/>
    <property type="match status" value="1"/>
</dbReference>
<dbReference type="FunFam" id="1.25.40.10:FF:000031">
    <property type="entry name" value="Pentatricopeptide repeat-containing protein mitochondrial"/>
    <property type="match status" value="1"/>
</dbReference>
<dbReference type="GO" id="GO:0009451">
    <property type="term" value="P:RNA modification"/>
    <property type="evidence" value="ECO:0007669"/>
    <property type="project" value="InterPro"/>
</dbReference>
<evidence type="ECO:0000313" key="5">
    <source>
        <dbReference type="Proteomes" id="UP001154282"/>
    </source>
</evidence>
<dbReference type="GO" id="GO:0003723">
    <property type="term" value="F:RNA binding"/>
    <property type="evidence" value="ECO:0007669"/>
    <property type="project" value="InterPro"/>
</dbReference>
<dbReference type="PANTHER" id="PTHR47926:SF427">
    <property type="entry name" value="TETRATRICOPEPTIDE-LIKE HELICAL DOMAIN SUPERFAMILY"/>
    <property type="match status" value="1"/>
</dbReference>
<dbReference type="FunFam" id="1.25.40.10:FF:000361">
    <property type="entry name" value="Pentatricopeptide repeat-containing protein chloroplastic"/>
    <property type="match status" value="1"/>
</dbReference>
<sequence length="835" mass="92940">MLVLQSSSSRLGLASATNRRRLIYLRRCINLPFQTQRITTFFHRYSSSAAYTTPRAAGRCDILGTLVSSARSLRQTQQCHAFALHNGFLPRNFSLTTSLILRYAAFRPCPVTTFRRLFEEALPFSFSAFLWNTLIRAQSVARVRDDFEVYNRMVRSGVRPDDYTFPFVLKACADSGSVEKGLEVHGAVFKCGFDWDVFVGNTLLLFYGDCVDVRDAGKVFDEMLERDVVSWNTAIGVFSVAGFYKEAFDLFLQMNLMSGLMPNVATLVTVLPVCAGLGDEVTTMQIHCYTVKVGLDSQVTVGNSLVDGYGKCGELEASRRVFDEMVEKNEVSWNAVIASLTYSGHSTNALNTFKSMIDNHMKPNSVTISSIMPVLVELRNLDFGREIHGFSARHGIDSDIFVSNSLIDMYAKSGQSTKASNVFHQMREKNVVSWNALIANLAQNWQQLAAIQLVRQMHFAGEIGNSVTFTNVLPACGRLRLLDAGREIHARTIRMGSYFDIFVSNALTDMYAKCGCLHLAQTVFNTSLRDDVSHNILIIGYSQTSECSKSLDLFKEMAHAGLKHDVVSYVGAISACANLPALDIGKQIHGFVVRQYMNPHLFICNALLDFYTKCGKIDIADKVFSGISNKDAASWNTMILGRGMLGELDIAFDLFRAMKEDGVQYDSVSYLAVLSACSHGGLVAEGKAYFDEMVAQNIKPTQMHYACMVDLLGRAALIDEAVKFVESMPEEPDANVWGSLLGACRLHGNMELACWAADHLFKLKPTHSGYYAMLSNIYAEAGKWDEANSVRKLMKLNKATKTPGFSWVHIDDQVHAFIAGDRLQQFDSRVCQHEF</sequence>
<dbReference type="Pfam" id="PF20431">
    <property type="entry name" value="E_motif"/>
    <property type="match status" value="1"/>
</dbReference>
<dbReference type="PROSITE" id="PS51375">
    <property type="entry name" value="PPR"/>
    <property type="match status" value="7"/>
</dbReference>
<evidence type="ECO:0000313" key="4">
    <source>
        <dbReference type="EMBL" id="CAI0542023.1"/>
    </source>
</evidence>
<feature type="repeat" description="PPR" evidence="3">
    <location>
        <begin position="666"/>
        <end position="700"/>
    </location>
</feature>
<name>A0AAV0QCB0_9ROSI</name>
<feature type="repeat" description="PPR" evidence="3">
    <location>
        <begin position="530"/>
        <end position="564"/>
    </location>
</feature>
<keyword evidence="5" id="KW-1185">Reference proteome</keyword>
<dbReference type="EMBL" id="CAMGYJ010000009">
    <property type="protein sequence ID" value="CAI0542023.1"/>
    <property type="molecule type" value="Genomic_DNA"/>
</dbReference>
<protein>
    <recommendedName>
        <fullName evidence="6">Pentatricopeptide repeat-containing protein</fullName>
    </recommendedName>
</protein>
<dbReference type="Gene3D" id="1.25.40.10">
    <property type="entry name" value="Tetratricopeptide repeat domain"/>
    <property type="match status" value="6"/>
</dbReference>
<feature type="repeat" description="PPR" evidence="3">
    <location>
        <begin position="329"/>
        <end position="363"/>
    </location>
</feature>
<dbReference type="InterPro" id="IPR046848">
    <property type="entry name" value="E_motif"/>
</dbReference>
<dbReference type="Proteomes" id="UP001154282">
    <property type="component" value="Unassembled WGS sequence"/>
</dbReference>
<evidence type="ECO:0008006" key="6">
    <source>
        <dbReference type="Google" id="ProtNLM"/>
    </source>
</evidence>
<proteinExistence type="inferred from homology"/>
<dbReference type="NCBIfam" id="TIGR00756">
    <property type="entry name" value="PPR"/>
    <property type="match status" value="5"/>
</dbReference>
<dbReference type="PANTHER" id="PTHR47926">
    <property type="entry name" value="PENTATRICOPEPTIDE REPEAT-CONTAINING PROTEIN"/>
    <property type="match status" value="1"/>
</dbReference>
<evidence type="ECO:0000256" key="3">
    <source>
        <dbReference type="PROSITE-ProRule" id="PRU00708"/>
    </source>
</evidence>
<keyword evidence="1" id="KW-0677">Repeat</keyword>
<accession>A0AAV0QCB0</accession>
<feature type="repeat" description="PPR" evidence="3">
    <location>
        <begin position="399"/>
        <end position="433"/>
    </location>
</feature>
<comment type="caution">
    <text evidence="4">The sequence shown here is derived from an EMBL/GenBank/DDBJ whole genome shotgun (WGS) entry which is preliminary data.</text>
</comment>
<evidence type="ECO:0000256" key="2">
    <source>
        <dbReference type="ARBA" id="ARBA00061659"/>
    </source>
</evidence>
<reference evidence="4" key="1">
    <citation type="submission" date="2022-08" db="EMBL/GenBank/DDBJ databases">
        <authorList>
            <person name="Gutierrez-Valencia J."/>
        </authorList>
    </citation>
    <scope>NUCLEOTIDE SEQUENCE</scope>
</reference>
<organism evidence="4 5">
    <name type="scientific">Linum tenue</name>
    <dbReference type="NCBI Taxonomy" id="586396"/>
    <lineage>
        <taxon>Eukaryota</taxon>
        <taxon>Viridiplantae</taxon>
        <taxon>Streptophyta</taxon>
        <taxon>Embryophyta</taxon>
        <taxon>Tracheophyta</taxon>
        <taxon>Spermatophyta</taxon>
        <taxon>Magnoliopsida</taxon>
        <taxon>eudicotyledons</taxon>
        <taxon>Gunneridae</taxon>
        <taxon>Pentapetalae</taxon>
        <taxon>rosids</taxon>
        <taxon>fabids</taxon>
        <taxon>Malpighiales</taxon>
        <taxon>Linaceae</taxon>
        <taxon>Linum</taxon>
    </lineage>
</organism>
<evidence type="ECO:0000256" key="1">
    <source>
        <dbReference type="ARBA" id="ARBA00022737"/>
    </source>
</evidence>
<feature type="repeat" description="PPR" evidence="3">
    <location>
        <begin position="227"/>
        <end position="262"/>
    </location>
</feature>
<comment type="similarity">
    <text evidence="2">Belongs to the PPR family. PCMP-E subfamily.</text>
</comment>
<dbReference type="AlphaFoldDB" id="A0AAV0QCB0"/>
<dbReference type="Pfam" id="PF01535">
    <property type="entry name" value="PPR"/>
    <property type="match status" value="6"/>
</dbReference>
<feature type="repeat" description="PPR" evidence="3">
    <location>
        <begin position="298"/>
        <end position="328"/>
    </location>
</feature>
<dbReference type="InterPro" id="IPR002885">
    <property type="entry name" value="PPR_rpt"/>
</dbReference>
<gene>
    <name evidence="4" type="ORF">LITE_LOCUS42330</name>
</gene>
<dbReference type="FunFam" id="1.25.40.10:FF:000280">
    <property type="entry name" value="Pentatricopeptide repeat-containing protein"/>
    <property type="match status" value="1"/>
</dbReference>
<feature type="repeat" description="PPR" evidence="3">
    <location>
        <begin position="631"/>
        <end position="665"/>
    </location>
</feature>
<dbReference type="FunFam" id="1.25.40.10:FF:000425">
    <property type="entry name" value="Pentatricopeptide repeat-containing protein At3g26540"/>
    <property type="match status" value="1"/>
</dbReference>
<dbReference type="InterPro" id="IPR011990">
    <property type="entry name" value="TPR-like_helical_dom_sf"/>
</dbReference>
<dbReference type="InterPro" id="IPR046960">
    <property type="entry name" value="PPR_At4g14850-like_plant"/>
</dbReference>
<dbReference type="FunFam" id="1.25.40.10:FF:000344">
    <property type="entry name" value="Pentatricopeptide repeat-containing protein"/>
    <property type="match status" value="1"/>
</dbReference>